<reference evidence="1 2" key="1">
    <citation type="submission" date="2006-05" db="EMBL/GenBank/DDBJ databases">
        <authorList>
            <person name="King G."/>
            <person name="Ferriera S."/>
            <person name="Johnson J."/>
            <person name="Kravitz S."/>
            <person name="Beeson K."/>
            <person name="Sutton G."/>
            <person name="Rogers Y.-H."/>
            <person name="Friedman R."/>
            <person name="Frazier M."/>
            <person name="Venter J.C."/>
        </authorList>
    </citation>
    <scope>NUCLEOTIDE SEQUENCE [LARGE SCALE GENOMIC DNA]</scope>
    <source>
        <strain evidence="2">ATCC 25650 / DSM 13394 / JCM 20685 / NBRC 16684 / NCIMB 2208 / IAM 12614 / B1</strain>
    </source>
</reference>
<evidence type="ECO:0000313" key="2">
    <source>
        <dbReference type="Proteomes" id="UP000004848"/>
    </source>
</evidence>
<accession>A0NVU0</accession>
<comment type="caution">
    <text evidence="1">The sequence shown here is derived from an EMBL/GenBank/DDBJ whole genome shotgun (WGS) entry which is preliminary data.</text>
</comment>
<sequence length="64" mass="7419">MSKADPAYCRASAFAVGFRAKRIAKFHPFFSFDFSVQAFWPAQMYFDVSILLKRVDSGRGKFWD</sequence>
<name>A0NVU0_ROSAI</name>
<evidence type="ECO:0000313" key="1">
    <source>
        <dbReference type="EMBL" id="EAV43105.1"/>
    </source>
</evidence>
<dbReference type="GeneID" id="68847514"/>
<organism evidence="1 2">
    <name type="scientific">Roseibium aggregatum (strain ATCC 25650 / DSM 13394 / JCM 20685 / NBRC 16684 / NCIMB 2208 / IAM 12614 / B1)</name>
    <name type="common">Stappia aggregata</name>
    <dbReference type="NCBI Taxonomy" id="384765"/>
    <lineage>
        <taxon>Bacteria</taxon>
        <taxon>Pseudomonadati</taxon>
        <taxon>Pseudomonadota</taxon>
        <taxon>Alphaproteobacteria</taxon>
        <taxon>Hyphomicrobiales</taxon>
        <taxon>Stappiaceae</taxon>
        <taxon>Roseibium</taxon>
    </lineage>
</organism>
<proteinExistence type="predicted"/>
<dbReference type="RefSeq" id="WP_006936034.1">
    <property type="nucleotide sequence ID" value="NZ_AAUW01000011.1"/>
</dbReference>
<dbReference type="AlphaFoldDB" id="A0NVU0"/>
<dbReference type="EMBL" id="AAUW01000011">
    <property type="protein sequence ID" value="EAV43105.1"/>
    <property type="molecule type" value="Genomic_DNA"/>
</dbReference>
<dbReference type="Proteomes" id="UP000004848">
    <property type="component" value="Unassembled WGS sequence"/>
</dbReference>
<protein>
    <submittedName>
        <fullName evidence="1">Uncharacterized protein</fullName>
    </submittedName>
</protein>
<gene>
    <name evidence="1" type="ORF">SIAM614_19816</name>
</gene>